<evidence type="ECO:0000313" key="4">
    <source>
        <dbReference type="Proteomes" id="UP001151529"/>
    </source>
</evidence>
<dbReference type="AlphaFoldDB" id="A0A9Q0NXJ0"/>
<comment type="caution">
    <text evidence="3">The sequence shown here is derived from an EMBL/GenBank/DDBJ whole genome shotgun (WGS) entry which is preliminary data.</text>
</comment>
<sequence>MMKHLAIFLTILIFSSVHEARVLEYSSPGTTAGSPRSVPANLLRASDFNPLKYPPSGPNPGPPHTSHPGLLRVSETRSL</sequence>
<reference evidence="3" key="2">
    <citation type="journal article" date="2023" name="Int. J. Mol. Sci.">
        <title>De Novo Assembly and Annotation of 11 Diverse Shrub Willow (Salix) Genomes Reveals Novel Gene Organization in Sex-Linked Regions.</title>
        <authorList>
            <person name="Hyden B."/>
            <person name="Feng K."/>
            <person name="Yates T.B."/>
            <person name="Jawdy S."/>
            <person name="Cereghino C."/>
            <person name="Smart L.B."/>
            <person name="Muchero W."/>
        </authorList>
    </citation>
    <scope>NUCLEOTIDE SEQUENCE [LARGE SCALE GENOMIC DNA]</scope>
    <source>
        <tissue evidence="3">Shoot tip</tissue>
    </source>
</reference>
<dbReference type="Proteomes" id="UP001151529">
    <property type="component" value="Chromosome 7"/>
</dbReference>
<dbReference type="EMBL" id="JAPFFL010000014">
    <property type="protein sequence ID" value="KAJ6677740.1"/>
    <property type="molecule type" value="Genomic_DNA"/>
</dbReference>
<proteinExistence type="predicted"/>
<organism evidence="3 4">
    <name type="scientific">Salix viminalis</name>
    <name type="common">Common osier</name>
    <name type="synonym">Basket willow</name>
    <dbReference type="NCBI Taxonomy" id="40686"/>
    <lineage>
        <taxon>Eukaryota</taxon>
        <taxon>Viridiplantae</taxon>
        <taxon>Streptophyta</taxon>
        <taxon>Embryophyta</taxon>
        <taxon>Tracheophyta</taxon>
        <taxon>Spermatophyta</taxon>
        <taxon>Magnoliopsida</taxon>
        <taxon>eudicotyledons</taxon>
        <taxon>Gunneridae</taxon>
        <taxon>Pentapetalae</taxon>
        <taxon>rosids</taxon>
        <taxon>fabids</taxon>
        <taxon>Malpighiales</taxon>
        <taxon>Salicaceae</taxon>
        <taxon>Saliceae</taxon>
        <taxon>Salix</taxon>
    </lineage>
</organism>
<feature type="chain" id="PRO_5040478084" evidence="2">
    <location>
        <begin position="21"/>
        <end position="79"/>
    </location>
</feature>
<name>A0A9Q0NXJ0_SALVM</name>
<reference evidence="3" key="1">
    <citation type="submission" date="2022-11" db="EMBL/GenBank/DDBJ databases">
        <authorList>
            <person name="Hyden B.L."/>
            <person name="Feng K."/>
            <person name="Yates T."/>
            <person name="Jawdy S."/>
            <person name="Smart L.B."/>
            <person name="Muchero W."/>
        </authorList>
    </citation>
    <scope>NUCLEOTIDE SEQUENCE</scope>
    <source>
        <tissue evidence="3">Shoot tip</tissue>
    </source>
</reference>
<evidence type="ECO:0000256" key="1">
    <source>
        <dbReference type="SAM" id="MobiDB-lite"/>
    </source>
</evidence>
<gene>
    <name evidence="3" type="ORF">OIU85_008327</name>
</gene>
<evidence type="ECO:0000256" key="2">
    <source>
        <dbReference type="SAM" id="SignalP"/>
    </source>
</evidence>
<keyword evidence="2" id="KW-0732">Signal</keyword>
<keyword evidence="4" id="KW-1185">Reference proteome</keyword>
<evidence type="ECO:0000313" key="3">
    <source>
        <dbReference type="EMBL" id="KAJ6677740.1"/>
    </source>
</evidence>
<protein>
    <submittedName>
        <fullName evidence="3">Uncharacterized protein</fullName>
    </submittedName>
</protein>
<feature type="region of interest" description="Disordered" evidence="1">
    <location>
        <begin position="46"/>
        <end position="79"/>
    </location>
</feature>
<feature type="compositionally biased region" description="Pro residues" evidence="1">
    <location>
        <begin position="52"/>
        <end position="65"/>
    </location>
</feature>
<dbReference type="OrthoDB" id="10499992at2759"/>
<feature type="signal peptide" evidence="2">
    <location>
        <begin position="1"/>
        <end position="20"/>
    </location>
</feature>
<accession>A0A9Q0NXJ0</accession>